<evidence type="ECO:0000256" key="1">
    <source>
        <dbReference type="SAM" id="MobiDB-lite"/>
    </source>
</evidence>
<feature type="region of interest" description="Disordered" evidence="1">
    <location>
        <begin position="349"/>
        <end position="379"/>
    </location>
</feature>
<dbReference type="RefSeq" id="XP_064853390.1">
    <property type="nucleotide sequence ID" value="XM_064997318.1"/>
</dbReference>
<keyword evidence="3" id="KW-1185">Reference proteome</keyword>
<sequence length="864" mass="98669">MSSSSPHTTTTTTTTTMFYQQKLQRKNQKFFQRPIKTINAQIDELDIDYSNFENDEIPNDFICFNVPISQSLDELNSEYTSEHRNSSSGDSLSSANSSPILSDDSFIFPNLQNNSKAFNILDSEVQNLTLEFNSNVNFLKNEQLTQQKINKKKVSQITKKITKNEKFWISFLNECYKSTSHSSSANALPANILNKEFSNQFNIKVLNLMNKHDIYNNITSHNKSLNNLESNSLIKRSFSVSAVCGSTLHNNYNVVHNSNLTRNSIDSGDFALNVLDSDAYEMNSKSYFSTFGLNDLRYKKKYALPNNSSVDNLKANHSDLPISTSLYSIVNAASSTISIESNNSTFSVGLNHHDRSPNLNDSSSPRQNHSSESTPRSSVLSVNSIGSIFRTNSLPTTPSGSPKICNSPLLLGNSLPSWWSVGLSTSPLPTLLLKFSLSNKAYVNETIDSMNIRSIMWYLSSNHIVYMNPETFNYLNNEVNEFVRHFDYYIKLVKQIENNNEFSARNGSAGDHTKLLGLVKNLKQFLSNFEDKSKFQYQLSIFKSVGKTINGLKFPPNNSPAENVAIKNNLKLILLNFYFYLYDIGVTNVGYNKEIVSFTYVLLLNIRNNYFTFNCLLNLFNKDLKLPFLKYLLVEENTTTIKPENDDSMFTNDGSNLDALNDEQEIISMNSLKIFIKLLKNSLPDLYRFFKFTLNFNTFEKFYGLIKLLVRKIFNVENVTIDNHYRNYLERFLDILLMDKNNNLIVYLVIAFLKNCQMEFLIGLNSKIQKNIIMLNHSHKNNINNNNNNNQIENHHKIQKSIDITVKSFISEMHSASFGTQNLLFKSPNVATFINELKSELFGDLQQELTVDDIIEFQQLGIEC</sequence>
<protein>
    <submittedName>
        <fullName evidence="2">Uncharacterized protein</fullName>
    </submittedName>
</protein>
<organism evidence="2 3">
    <name type="scientific">Saccharomycopsis crataegensis</name>
    <dbReference type="NCBI Taxonomy" id="43959"/>
    <lineage>
        <taxon>Eukaryota</taxon>
        <taxon>Fungi</taxon>
        <taxon>Dikarya</taxon>
        <taxon>Ascomycota</taxon>
        <taxon>Saccharomycotina</taxon>
        <taxon>Saccharomycetes</taxon>
        <taxon>Saccharomycopsidaceae</taxon>
        <taxon>Saccharomycopsis</taxon>
    </lineage>
</organism>
<dbReference type="Proteomes" id="UP001360560">
    <property type="component" value="Unassembled WGS sequence"/>
</dbReference>
<reference evidence="2 3" key="1">
    <citation type="journal article" date="2023" name="Elife">
        <title>Identification of key yeast species and microbe-microbe interactions impacting larval growth of Drosophila in the wild.</title>
        <authorList>
            <person name="Mure A."/>
            <person name="Sugiura Y."/>
            <person name="Maeda R."/>
            <person name="Honda K."/>
            <person name="Sakurai N."/>
            <person name="Takahashi Y."/>
            <person name="Watada M."/>
            <person name="Katoh T."/>
            <person name="Gotoh A."/>
            <person name="Gotoh Y."/>
            <person name="Taniguchi I."/>
            <person name="Nakamura K."/>
            <person name="Hayashi T."/>
            <person name="Katayama T."/>
            <person name="Uemura T."/>
            <person name="Hattori Y."/>
        </authorList>
    </citation>
    <scope>NUCLEOTIDE SEQUENCE [LARGE SCALE GENOMIC DNA]</scope>
    <source>
        <strain evidence="2 3">SC-9</strain>
    </source>
</reference>
<comment type="caution">
    <text evidence="2">The sequence shown here is derived from an EMBL/GenBank/DDBJ whole genome shotgun (WGS) entry which is preliminary data.</text>
</comment>
<feature type="compositionally biased region" description="Polar residues" evidence="1">
    <location>
        <begin position="357"/>
        <end position="379"/>
    </location>
</feature>
<proteinExistence type="predicted"/>
<evidence type="ECO:0000313" key="2">
    <source>
        <dbReference type="EMBL" id="GMM36394.1"/>
    </source>
</evidence>
<dbReference type="GeneID" id="90074369"/>
<dbReference type="EMBL" id="BTFZ01000011">
    <property type="protein sequence ID" value="GMM36394.1"/>
    <property type="molecule type" value="Genomic_DNA"/>
</dbReference>
<evidence type="ECO:0000313" key="3">
    <source>
        <dbReference type="Proteomes" id="UP001360560"/>
    </source>
</evidence>
<gene>
    <name evidence="2" type="ORF">DASC09_037190</name>
</gene>
<accession>A0AAV5QNZ6</accession>
<dbReference type="AlphaFoldDB" id="A0AAV5QNZ6"/>
<name>A0AAV5QNZ6_9ASCO</name>